<comment type="similarity">
    <text evidence="1">Belongs to the TolB family.</text>
</comment>
<evidence type="ECO:0000256" key="1">
    <source>
        <dbReference type="ARBA" id="ARBA00009820"/>
    </source>
</evidence>
<dbReference type="Pfam" id="PF07676">
    <property type="entry name" value="PD40"/>
    <property type="match status" value="1"/>
</dbReference>
<proteinExistence type="inferred from homology"/>
<dbReference type="EMBL" id="VNHY01000001">
    <property type="protein sequence ID" value="TYP94763.1"/>
    <property type="molecule type" value="Genomic_DNA"/>
</dbReference>
<reference evidence="2 3" key="1">
    <citation type="submission" date="2019-07" db="EMBL/GenBank/DDBJ databases">
        <title>Genomic Encyclopedia of Archaeal and Bacterial Type Strains, Phase II (KMG-II): from individual species to whole genera.</title>
        <authorList>
            <person name="Goeker M."/>
        </authorList>
    </citation>
    <scope>NUCLEOTIDE SEQUENCE [LARGE SCALE GENOMIC DNA]</scope>
    <source>
        <strain evidence="2 3">DSM 21935</strain>
    </source>
</reference>
<comment type="caution">
    <text evidence="2">The sequence shown here is derived from an EMBL/GenBank/DDBJ whole genome shotgun (WGS) entry which is preliminary data.</text>
</comment>
<evidence type="ECO:0000313" key="2">
    <source>
        <dbReference type="EMBL" id="TYP94763.1"/>
    </source>
</evidence>
<dbReference type="AlphaFoldDB" id="A0A5D3YNV1"/>
<dbReference type="OrthoDB" id="9799878at2"/>
<dbReference type="InterPro" id="IPR011042">
    <property type="entry name" value="6-blade_b-propeller_TolB-like"/>
</dbReference>
<sequence>MVSSATAQLSPDLYNYPQNHLPWYSIETDHFQIHFQEGNSQSAQVTSRIAEEVYPPITSLYNFEPDTKTDIVLRDRQDYSNGAAYFFDNHIDIWVSALDTPFRGTHDWLWDVITHEFTHIVQLQTAMKRNRRFPAIYFQWLSYANVRRPDVLYGFPKGIITYPFSSINVPAWFAEGVAQYQRQQLYHDFWDSHRDMLLRTSLLADEPIDFQEMSFFTSKNGLEREQIYNQGFAFTTYLAEQYGESIIPKISDSLGQSGVFTIDEALEKSTGESAQQLFDSFIHTSKKQYKRAIDSLEVTATNNIEDQGFLNLYPKLSPDGSKLAYLSNKNLKALGTQLFIQPLDSNSSGQVINLGLLQKSSPNQHSGHYQEPIIKKIKSAYSFSKDGQQLAFSKQSLNKFGEQYNGLYIYDVDTQQIIPISKSKRLSSPAWHPQQNKLAAVQQKNRTQNIVELDISTGQIKQLTNFSEGEVIFTPSWHPDAQHIYFSAANHYSRNIYSYNINTNRTNVVLKDTLTDFRDPYIDASGNYLYYAADPDGIFNIYCLPLDQDQSQPQKITSVLGGAFMPHTSDDMLYFSKFTAEGYQIASTELPEKSDDKLNLNHSYQRSELTNFKIPDSSRLTDRPSLDEIESLSQKKLQKLGRSDSLSLNQKESNSGNPAFLHPYDNNFTSISFYPVIRFDNYSKKNGPNGRLLTNGKFGALGENLLRDLKIGTYFSSRDVTDQLNIFGGFLIGPASESASGIGDFFSPSRLTDIDRDLFLITEYQGLPFIKKRWSPTISLEFYSQRRNVADGLSIEEFPCTSCLPDTTTTDIAYNIWEANLFLRSKINAQNIIELGVGYSPYEVQTDGFFSEELQQFVPSSSSEYFRGTRFTAAYTYEQFWSYPHADVAPLGLRTSLRYSYEPNKLLEEYEISGGTLSPVYETVKNHSVQASVRYGFPVSTNTAVNLYGRGFSYLNKPNDFFYLDYIGGFSGMRSYPYFALGGNTTAMLTLSYTFPLLRGINKEIGRHTMDKLYLRLFAEGGNGWDGPLQIGNTIKTGLGGELRFAFNSYYLFPVKLFVSGAYGFNTFDVTLPDNFITETSGGKISYGKEFIFHFGLTFDFNVFNHSQ</sequence>
<dbReference type="Proteomes" id="UP000324595">
    <property type="component" value="Unassembled WGS sequence"/>
</dbReference>
<name>A0A5D3YNV1_9BACT</name>
<accession>A0A5D3YNV1</accession>
<protein>
    <submittedName>
        <fullName evidence="2">WD40-like Beta Propeller Repeat</fullName>
    </submittedName>
</protein>
<keyword evidence="3" id="KW-1185">Reference proteome</keyword>
<gene>
    <name evidence="2" type="ORF">LX73_0052</name>
</gene>
<evidence type="ECO:0000313" key="3">
    <source>
        <dbReference type="Proteomes" id="UP000324595"/>
    </source>
</evidence>
<dbReference type="PANTHER" id="PTHR36842">
    <property type="entry name" value="PROTEIN TOLB HOMOLOG"/>
    <property type="match status" value="1"/>
</dbReference>
<dbReference type="SUPFAM" id="SSF82171">
    <property type="entry name" value="DPP6 N-terminal domain-like"/>
    <property type="match status" value="1"/>
</dbReference>
<dbReference type="PANTHER" id="PTHR36842:SF1">
    <property type="entry name" value="PROTEIN TOLB"/>
    <property type="match status" value="1"/>
</dbReference>
<dbReference type="Gene3D" id="2.120.10.30">
    <property type="entry name" value="TolB, C-terminal domain"/>
    <property type="match status" value="1"/>
</dbReference>
<organism evidence="2 3">
    <name type="scientific">Fodinibius salinus</name>
    <dbReference type="NCBI Taxonomy" id="860790"/>
    <lineage>
        <taxon>Bacteria</taxon>
        <taxon>Pseudomonadati</taxon>
        <taxon>Balneolota</taxon>
        <taxon>Balneolia</taxon>
        <taxon>Balneolales</taxon>
        <taxon>Balneolaceae</taxon>
        <taxon>Fodinibius</taxon>
    </lineage>
</organism>
<dbReference type="InterPro" id="IPR011659">
    <property type="entry name" value="WD40"/>
</dbReference>